<accession>A0A0P1IFJ3</accession>
<dbReference type="InterPro" id="IPR052931">
    <property type="entry name" value="Prophage_regulatory_activator"/>
</dbReference>
<keyword evidence="2" id="KW-1185">Reference proteome</keyword>
<organism evidence="1 2">
    <name type="scientific">Ruegeria denitrificans</name>
    <dbReference type="NCBI Taxonomy" id="1715692"/>
    <lineage>
        <taxon>Bacteria</taxon>
        <taxon>Pseudomonadati</taxon>
        <taxon>Pseudomonadota</taxon>
        <taxon>Alphaproteobacteria</taxon>
        <taxon>Rhodobacterales</taxon>
        <taxon>Roseobacteraceae</taxon>
        <taxon>Ruegeria</taxon>
    </lineage>
</organism>
<dbReference type="STRING" id="1715692.RUE5091_01735"/>
<dbReference type="Gene3D" id="1.10.238.160">
    <property type="match status" value="1"/>
</dbReference>
<dbReference type="PANTHER" id="PTHR36154">
    <property type="entry name" value="DNA-BINDING TRANSCRIPTIONAL ACTIVATOR ALPA"/>
    <property type="match status" value="1"/>
</dbReference>
<evidence type="ECO:0000313" key="1">
    <source>
        <dbReference type="EMBL" id="CUJ96964.1"/>
    </source>
</evidence>
<dbReference type="EMBL" id="CYUD01000005">
    <property type="protein sequence ID" value="CUJ96964.1"/>
    <property type="molecule type" value="Genomic_DNA"/>
</dbReference>
<sequence length="60" mass="7132">MLEKHYRRTEVEAISDLSRSTIYDMMNRGEFPRPVRLTTKAVGWPESLIRGWLENRPEVI</sequence>
<protein>
    <submittedName>
        <fullName evidence="1">Putative transcriptional regulator</fullName>
    </submittedName>
</protein>
<dbReference type="OrthoDB" id="9801242at2"/>
<dbReference type="PANTHER" id="PTHR36154:SF1">
    <property type="entry name" value="DNA-BINDING TRANSCRIPTIONAL ACTIVATOR ALPA"/>
    <property type="match status" value="1"/>
</dbReference>
<reference evidence="2" key="1">
    <citation type="submission" date="2015-09" db="EMBL/GenBank/DDBJ databases">
        <authorList>
            <person name="Rodrigo-Torres L."/>
            <person name="Arahal D.R."/>
        </authorList>
    </citation>
    <scope>NUCLEOTIDE SEQUENCE [LARGE SCALE GENOMIC DNA]</scope>
    <source>
        <strain evidence="2">CECT 5091</strain>
    </source>
</reference>
<proteinExistence type="predicted"/>
<gene>
    <name evidence="1" type="ORF">RUE5091_01735</name>
</gene>
<evidence type="ECO:0000313" key="2">
    <source>
        <dbReference type="Proteomes" id="UP000051260"/>
    </source>
</evidence>
<name>A0A0P1IFJ3_9RHOB</name>
<dbReference type="Pfam" id="PF05930">
    <property type="entry name" value="Phage_AlpA"/>
    <property type="match status" value="1"/>
</dbReference>
<dbReference type="Proteomes" id="UP000051260">
    <property type="component" value="Unassembled WGS sequence"/>
</dbReference>
<dbReference type="InterPro" id="IPR010260">
    <property type="entry name" value="AlpA"/>
</dbReference>
<dbReference type="AlphaFoldDB" id="A0A0P1IFJ3"/>